<accession>A0A844ZH20</accession>
<evidence type="ECO:0000256" key="8">
    <source>
        <dbReference type="HAMAP-Rule" id="MF_00316"/>
    </source>
</evidence>
<evidence type="ECO:0000256" key="3">
    <source>
        <dbReference type="ARBA" id="ARBA00022723"/>
    </source>
</evidence>
<comment type="caution">
    <text evidence="10">The sequence shown here is derived from an EMBL/GenBank/DDBJ whole genome shotgun (WGS) entry which is preliminary data.</text>
</comment>
<dbReference type="Proteomes" id="UP000433104">
    <property type="component" value="Unassembled WGS sequence"/>
</dbReference>
<dbReference type="PANTHER" id="PTHR19136">
    <property type="entry name" value="MOLYBDENUM COFACTOR GUANYLYLTRANSFERASE"/>
    <property type="match status" value="1"/>
</dbReference>
<evidence type="ECO:0000256" key="6">
    <source>
        <dbReference type="ARBA" id="ARBA00023134"/>
    </source>
</evidence>
<comment type="catalytic activity">
    <reaction evidence="8">
        <text>Mo-molybdopterin + GTP + H(+) = Mo-molybdopterin guanine dinucleotide + diphosphate</text>
        <dbReference type="Rhea" id="RHEA:34243"/>
        <dbReference type="ChEBI" id="CHEBI:15378"/>
        <dbReference type="ChEBI" id="CHEBI:33019"/>
        <dbReference type="ChEBI" id="CHEBI:37565"/>
        <dbReference type="ChEBI" id="CHEBI:71302"/>
        <dbReference type="ChEBI" id="CHEBI:71310"/>
        <dbReference type="EC" id="2.7.7.77"/>
    </reaction>
</comment>
<keyword evidence="4 8" id="KW-0547">Nucleotide-binding</keyword>
<dbReference type="EC" id="2.7.7.77" evidence="8"/>
<dbReference type="Gene3D" id="3.90.550.10">
    <property type="entry name" value="Spore Coat Polysaccharide Biosynthesis Protein SpsA, Chain A"/>
    <property type="match status" value="1"/>
</dbReference>
<dbReference type="GO" id="GO:0005525">
    <property type="term" value="F:GTP binding"/>
    <property type="evidence" value="ECO:0007669"/>
    <property type="project" value="UniProtKB-UniRule"/>
</dbReference>
<evidence type="ECO:0000259" key="9">
    <source>
        <dbReference type="Pfam" id="PF12804"/>
    </source>
</evidence>
<dbReference type="InterPro" id="IPR013482">
    <property type="entry name" value="Molybde_CF_guanTrfase"/>
</dbReference>
<dbReference type="CDD" id="cd02503">
    <property type="entry name" value="MobA"/>
    <property type="match status" value="1"/>
</dbReference>
<evidence type="ECO:0000256" key="4">
    <source>
        <dbReference type="ARBA" id="ARBA00022741"/>
    </source>
</evidence>
<keyword evidence="7 8" id="KW-0501">Molybdenum cofactor biosynthesis</keyword>
<feature type="binding site" evidence="8">
    <location>
        <begin position="8"/>
        <end position="10"/>
    </location>
    <ligand>
        <name>GTP</name>
        <dbReference type="ChEBI" id="CHEBI:37565"/>
    </ligand>
</feature>
<dbReference type="RefSeq" id="WP_160682975.1">
    <property type="nucleotide sequence ID" value="NZ_WTYW01000002.1"/>
</dbReference>
<comment type="cofactor">
    <cofactor evidence="8">
        <name>Mg(2+)</name>
        <dbReference type="ChEBI" id="CHEBI:18420"/>
    </cofactor>
</comment>
<name>A0A844ZH20_9SPHN</name>
<evidence type="ECO:0000256" key="1">
    <source>
        <dbReference type="ARBA" id="ARBA00022490"/>
    </source>
</evidence>
<feature type="domain" description="MobA-like NTP transferase" evidence="9">
    <location>
        <begin position="5"/>
        <end position="105"/>
    </location>
</feature>
<proteinExistence type="inferred from homology"/>
<dbReference type="HAMAP" id="MF_00316">
    <property type="entry name" value="MobA"/>
    <property type="match status" value="1"/>
</dbReference>
<dbReference type="GO" id="GO:0005737">
    <property type="term" value="C:cytoplasm"/>
    <property type="evidence" value="ECO:0007669"/>
    <property type="project" value="UniProtKB-SubCell"/>
</dbReference>
<comment type="domain">
    <text evidence="8">The N-terminal domain determines nucleotide recognition and specific binding, while the C-terminal domain determines the specific binding to the target protein.</text>
</comment>
<feature type="binding site" evidence="8">
    <location>
        <position position="60"/>
    </location>
    <ligand>
        <name>GTP</name>
        <dbReference type="ChEBI" id="CHEBI:37565"/>
    </ligand>
</feature>
<reference evidence="10 11" key="1">
    <citation type="submission" date="2019-12" db="EMBL/GenBank/DDBJ databases">
        <title>Genomic-based taxomic classification of the family Erythrobacteraceae.</title>
        <authorList>
            <person name="Xu L."/>
        </authorList>
    </citation>
    <scope>NUCLEOTIDE SEQUENCE [LARGE SCALE GENOMIC DNA]</scope>
    <source>
        <strain evidence="10 11">MCCC 1A09962</strain>
    </source>
</reference>
<dbReference type="EMBL" id="WTYW01000002">
    <property type="protein sequence ID" value="MXO86280.1"/>
    <property type="molecule type" value="Genomic_DNA"/>
</dbReference>
<dbReference type="Pfam" id="PF12804">
    <property type="entry name" value="NTP_transf_3"/>
    <property type="match status" value="1"/>
</dbReference>
<keyword evidence="5 8" id="KW-0460">Magnesium</keyword>
<feature type="binding site" evidence="8">
    <location>
        <position position="93"/>
    </location>
    <ligand>
        <name>GTP</name>
        <dbReference type="ChEBI" id="CHEBI:37565"/>
    </ligand>
</feature>
<feature type="binding site" evidence="8">
    <location>
        <position position="20"/>
    </location>
    <ligand>
        <name>GTP</name>
        <dbReference type="ChEBI" id="CHEBI:37565"/>
    </ligand>
</feature>
<dbReference type="InterPro" id="IPR025877">
    <property type="entry name" value="MobA-like_NTP_Trfase"/>
</dbReference>
<dbReference type="GO" id="GO:0046872">
    <property type="term" value="F:metal ion binding"/>
    <property type="evidence" value="ECO:0007669"/>
    <property type="project" value="UniProtKB-KW"/>
</dbReference>
<dbReference type="AlphaFoldDB" id="A0A844ZH20"/>
<evidence type="ECO:0000313" key="10">
    <source>
        <dbReference type="EMBL" id="MXO86280.1"/>
    </source>
</evidence>
<comment type="similarity">
    <text evidence="8">Belongs to the MobA family.</text>
</comment>
<sequence>MKILGVVLAGGRSSRFGSDKAEASWHGGSLLDNAVTFLAPQVDEVRVAGREDAPVASLADWPAPGFGPLGGIAAALREACSRRFDAVLSIPVDAPMLPDDLSSTLQPGPSFLSELPVAGCWPVETLAPLEELMLSDRSKSVRAFAEACGARTVSLDRPIFNINTVDDLQRAHAFERETH</sequence>
<comment type="caution">
    <text evidence="8">Lacks conserved residue(s) required for the propagation of feature annotation.</text>
</comment>
<dbReference type="PANTHER" id="PTHR19136:SF81">
    <property type="entry name" value="MOLYBDENUM COFACTOR GUANYLYLTRANSFERASE"/>
    <property type="match status" value="1"/>
</dbReference>
<evidence type="ECO:0000256" key="7">
    <source>
        <dbReference type="ARBA" id="ARBA00023150"/>
    </source>
</evidence>
<keyword evidence="6 8" id="KW-0342">GTP-binding</keyword>
<feature type="binding site" evidence="8">
    <location>
        <position position="93"/>
    </location>
    <ligand>
        <name>Mg(2+)</name>
        <dbReference type="ChEBI" id="CHEBI:18420"/>
    </ligand>
</feature>
<keyword evidence="2 8" id="KW-0808">Transferase</keyword>
<evidence type="ECO:0000256" key="2">
    <source>
        <dbReference type="ARBA" id="ARBA00022679"/>
    </source>
</evidence>
<keyword evidence="1 8" id="KW-0963">Cytoplasm</keyword>
<evidence type="ECO:0000256" key="5">
    <source>
        <dbReference type="ARBA" id="ARBA00022842"/>
    </source>
</evidence>
<comment type="function">
    <text evidence="8">Transfers a GMP moiety from GTP to Mo-molybdopterin (Mo-MPT) cofactor (Moco or molybdenum cofactor) to form Mo-molybdopterin guanine dinucleotide (Mo-MGD) cofactor.</text>
</comment>
<dbReference type="InterPro" id="IPR029044">
    <property type="entry name" value="Nucleotide-diphossugar_trans"/>
</dbReference>
<gene>
    <name evidence="8" type="primary">mobA</name>
    <name evidence="10" type="ORF">GRI38_09590</name>
</gene>
<comment type="subunit">
    <text evidence="8">Monomer.</text>
</comment>
<dbReference type="GO" id="GO:0006777">
    <property type="term" value="P:Mo-molybdopterin cofactor biosynthetic process"/>
    <property type="evidence" value="ECO:0007669"/>
    <property type="project" value="UniProtKB-KW"/>
</dbReference>
<protein>
    <recommendedName>
        <fullName evidence="8">Molybdenum cofactor guanylyltransferase</fullName>
        <shortName evidence="8">MoCo guanylyltransferase</shortName>
        <ecNumber evidence="8">2.7.7.77</ecNumber>
    </recommendedName>
    <alternativeName>
        <fullName evidence="8">GTP:molybdopterin guanylyltransferase</fullName>
    </alternativeName>
    <alternativeName>
        <fullName evidence="8">Mo-MPT guanylyltransferase</fullName>
    </alternativeName>
    <alternativeName>
        <fullName evidence="8">Molybdopterin guanylyltransferase</fullName>
    </alternativeName>
    <alternativeName>
        <fullName evidence="8">Molybdopterin-guanine dinucleotide synthase</fullName>
        <shortName evidence="8">MGD synthase</shortName>
    </alternativeName>
</protein>
<comment type="subcellular location">
    <subcellularLocation>
        <location evidence="8">Cytoplasm</location>
    </subcellularLocation>
</comment>
<organism evidence="10 11">
    <name type="scientific">Parapontixanthobacter aurantiacus</name>
    <dbReference type="NCBI Taxonomy" id="1463599"/>
    <lineage>
        <taxon>Bacteria</taxon>
        <taxon>Pseudomonadati</taxon>
        <taxon>Pseudomonadota</taxon>
        <taxon>Alphaproteobacteria</taxon>
        <taxon>Sphingomonadales</taxon>
        <taxon>Erythrobacteraceae</taxon>
        <taxon>Parapontixanthobacter</taxon>
    </lineage>
</organism>
<evidence type="ECO:0000313" key="11">
    <source>
        <dbReference type="Proteomes" id="UP000433104"/>
    </source>
</evidence>
<dbReference type="SUPFAM" id="SSF53448">
    <property type="entry name" value="Nucleotide-diphospho-sugar transferases"/>
    <property type="match status" value="1"/>
</dbReference>
<dbReference type="GO" id="GO:0061603">
    <property type="term" value="F:molybdenum cofactor guanylyltransferase activity"/>
    <property type="evidence" value="ECO:0007669"/>
    <property type="project" value="UniProtKB-EC"/>
</dbReference>
<keyword evidence="11" id="KW-1185">Reference proteome</keyword>
<dbReference type="OrthoDB" id="9788394at2"/>
<keyword evidence="3 8" id="KW-0479">Metal-binding</keyword>